<gene>
    <name evidence="2" type="ORF">SAMN04488028_103148</name>
</gene>
<dbReference type="PANTHER" id="PTHR31061:SF24">
    <property type="entry name" value="LD22376P"/>
    <property type="match status" value="1"/>
</dbReference>
<keyword evidence="3" id="KW-1185">Reference proteome</keyword>
<keyword evidence="1" id="KW-0812">Transmembrane</keyword>
<evidence type="ECO:0000313" key="3">
    <source>
        <dbReference type="Proteomes" id="UP000184474"/>
    </source>
</evidence>
<feature type="transmembrane region" description="Helical" evidence="1">
    <location>
        <begin position="310"/>
        <end position="335"/>
    </location>
</feature>
<feature type="transmembrane region" description="Helical" evidence="1">
    <location>
        <begin position="249"/>
        <end position="267"/>
    </location>
</feature>
<evidence type="ECO:0000313" key="2">
    <source>
        <dbReference type="EMBL" id="SHK14486.1"/>
    </source>
</evidence>
<dbReference type="STRING" id="156994.SAMN04488028_103148"/>
<dbReference type="GO" id="GO:0016746">
    <property type="term" value="F:acyltransferase activity"/>
    <property type="evidence" value="ECO:0007669"/>
    <property type="project" value="UniProtKB-KW"/>
</dbReference>
<keyword evidence="1" id="KW-1133">Transmembrane helix</keyword>
<keyword evidence="1" id="KW-0472">Membrane</keyword>
<protein>
    <submittedName>
        <fullName evidence="2">Predicted acyltransferase</fullName>
    </submittedName>
</protein>
<feature type="transmembrane region" description="Helical" evidence="1">
    <location>
        <begin position="366"/>
        <end position="387"/>
    </location>
</feature>
<keyword evidence="2" id="KW-0808">Transferase</keyword>
<feature type="transmembrane region" description="Helical" evidence="1">
    <location>
        <begin position="35"/>
        <end position="53"/>
    </location>
</feature>
<dbReference type="Proteomes" id="UP000184474">
    <property type="component" value="Unassembled WGS sequence"/>
</dbReference>
<reference evidence="3" key="1">
    <citation type="submission" date="2016-11" db="EMBL/GenBank/DDBJ databases">
        <authorList>
            <person name="Varghese N."/>
            <person name="Submissions S."/>
        </authorList>
    </citation>
    <scope>NUCLEOTIDE SEQUENCE [LARGE SCALE GENOMIC DNA]</scope>
    <source>
        <strain evidence="3">DSM 26134</strain>
    </source>
</reference>
<feature type="transmembrane region" description="Helical" evidence="1">
    <location>
        <begin position="73"/>
        <end position="93"/>
    </location>
</feature>
<name>A0A1M6Q2Z6_REIAG</name>
<accession>A0A1M6Q2Z6</accession>
<feature type="transmembrane region" description="Helical" evidence="1">
    <location>
        <begin position="105"/>
        <end position="122"/>
    </location>
</feature>
<organism evidence="2 3">
    <name type="scientific">Reichenbachiella agariperforans</name>
    <dbReference type="NCBI Taxonomy" id="156994"/>
    <lineage>
        <taxon>Bacteria</taxon>
        <taxon>Pseudomonadati</taxon>
        <taxon>Bacteroidota</taxon>
        <taxon>Cytophagia</taxon>
        <taxon>Cytophagales</taxon>
        <taxon>Reichenbachiellaceae</taxon>
        <taxon>Reichenbachiella</taxon>
    </lineage>
</organism>
<proteinExistence type="predicted"/>
<feature type="transmembrane region" description="Helical" evidence="1">
    <location>
        <begin position="217"/>
        <end position="237"/>
    </location>
</feature>
<feature type="transmembrane region" description="Helical" evidence="1">
    <location>
        <begin position="279"/>
        <end position="298"/>
    </location>
</feature>
<sequence>MHFYMHIAHKALTSINRMTQNIAPQKNQRLLALDVFRGMTIAFMILVNTPGSWSHVFPPLLHASWHGATPTDMVFPFFIFIVGVSMFFSFSKFDQGLTSELTKKIIKRTITIFMIGLLLNYFPFFNRSLDTLRIMGVLQRIALVYGAASLICISVSIQSIWKIGTGILLTYWGLLYWLGGAEPFSLEGNITTAVDLAILGENHIYKGFGIPFDPEGLLSTLPAIVTAMFGYLAGYTVQSFNDKNLLVKNLLLIGTSTVLLALVWDTVFPINKPIWSSSYVLFAGGIACITLALLIEIIDIRGYNRWTKPFIVFGMNPMIIFVFSGVLSKVMVYIITWKDAEGETVRFYRWCYETIYMGAFPNQAKLASLCFAMTVVSICWAFGYVLYRKKIFIKV</sequence>
<dbReference type="PANTHER" id="PTHR31061">
    <property type="entry name" value="LD22376P"/>
    <property type="match status" value="1"/>
</dbReference>
<evidence type="ECO:0000256" key="1">
    <source>
        <dbReference type="SAM" id="Phobius"/>
    </source>
</evidence>
<dbReference type="AlphaFoldDB" id="A0A1M6Q2Z6"/>
<feature type="transmembrane region" description="Helical" evidence="1">
    <location>
        <begin position="134"/>
        <end position="153"/>
    </location>
</feature>
<feature type="transmembrane region" description="Helical" evidence="1">
    <location>
        <begin position="160"/>
        <end position="179"/>
    </location>
</feature>
<keyword evidence="2" id="KW-0012">Acyltransferase</keyword>
<dbReference type="EMBL" id="FRAA01000003">
    <property type="protein sequence ID" value="SHK14486.1"/>
    <property type="molecule type" value="Genomic_DNA"/>
</dbReference>